<keyword evidence="1" id="KW-0472">Membrane</keyword>
<organism evidence="2">
    <name type="scientific">Anopheles darlingi</name>
    <name type="common">Mosquito</name>
    <dbReference type="NCBI Taxonomy" id="43151"/>
    <lineage>
        <taxon>Eukaryota</taxon>
        <taxon>Metazoa</taxon>
        <taxon>Ecdysozoa</taxon>
        <taxon>Arthropoda</taxon>
        <taxon>Hexapoda</taxon>
        <taxon>Insecta</taxon>
        <taxon>Pterygota</taxon>
        <taxon>Neoptera</taxon>
        <taxon>Endopterygota</taxon>
        <taxon>Diptera</taxon>
        <taxon>Nematocera</taxon>
        <taxon>Culicoidea</taxon>
        <taxon>Culicidae</taxon>
        <taxon>Anophelinae</taxon>
        <taxon>Anopheles</taxon>
    </lineage>
</organism>
<reference evidence="2" key="1">
    <citation type="submission" date="2018-01" db="EMBL/GenBank/DDBJ databases">
        <title>An insight into the sialome of Amazonian anophelines.</title>
        <authorList>
            <person name="Ribeiro J.M."/>
            <person name="Scarpassa V."/>
            <person name="Calvo E."/>
        </authorList>
    </citation>
    <scope>NUCLEOTIDE SEQUENCE</scope>
</reference>
<dbReference type="AlphaFoldDB" id="A0A2M4D7P2"/>
<evidence type="ECO:0000313" key="2">
    <source>
        <dbReference type="EMBL" id="MBW73592.1"/>
    </source>
</evidence>
<keyword evidence="1" id="KW-1133">Transmembrane helix</keyword>
<evidence type="ECO:0000256" key="1">
    <source>
        <dbReference type="SAM" id="Phobius"/>
    </source>
</evidence>
<sequence length="86" mass="9809">MKMEINGWIHPALQHGIVVLVLVFVVVTTFCRSLRFHLDNLIMIHYLIKPSPRGVRSVAFRCVLSLSLFGFHISIRVTCEKVCVCV</sequence>
<keyword evidence="1" id="KW-0812">Transmembrane</keyword>
<dbReference type="EMBL" id="GGFL01009414">
    <property type="protein sequence ID" value="MBW73592.1"/>
    <property type="molecule type" value="Transcribed_RNA"/>
</dbReference>
<proteinExistence type="predicted"/>
<protein>
    <submittedName>
        <fullName evidence="2">Putative secreted protein</fullName>
    </submittedName>
</protein>
<name>A0A2M4D7P2_ANODA</name>
<accession>A0A2M4D7P2</accession>
<feature type="transmembrane region" description="Helical" evidence="1">
    <location>
        <begin position="12"/>
        <end position="34"/>
    </location>
</feature>